<gene>
    <name evidence="7" type="ORF">UPYG_G00074520</name>
</gene>
<reference evidence="7 8" key="1">
    <citation type="submission" date="2024-06" db="EMBL/GenBank/DDBJ databases">
        <authorList>
            <person name="Pan Q."/>
            <person name="Wen M."/>
            <person name="Jouanno E."/>
            <person name="Zahm M."/>
            <person name="Klopp C."/>
            <person name="Cabau C."/>
            <person name="Louis A."/>
            <person name="Berthelot C."/>
            <person name="Parey E."/>
            <person name="Roest Crollius H."/>
            <person name="Montfort J."/>
            <person name="Robinson-Rechavi M."/>
            <person name="Bouchez O."/>
            <person name="Lampietro C."/>
            <person name="Lopez Roques C."/>
            <person name="Donnadieu C."/>
            <person name="Postlethwait J."/>
            <person name="Bobe J."/>
            <person name="Verreycken H."/>
            <person name="Guiguen Y."/>
        </authorList>
    </citation>
    <scope>NUCLEOTIDE SEQUENCE [LARGE SCALE GENOMIC DNA]</scope>
    <source>
        <strain evidence="7">Up_M1</strain>
        <tissue evidence="7">Testis</tissue>
    </source>
</reference>
<dbReference type="SUPFAM" id="SSF47391">
    <property type="entry name" value="Dimerization-anchoring domain of cAMP-dependent PK regulatory subunit"/>
    <property type="match status" value="1"/>
</dbReference>
<dbReference type="FunFam" id="1.20.890.10:FF:000004">
    <property type="entry name" value="ropporin-1-like protein isoform X2"/>
    <property type="match status" value="1"/>
</dbReference>
<sequence>MTANISFQHFPAMPPPGRMYSVQQINIPPELPDILKKFTKAAIRTQPQDVLQWSASYFNNLSKGEALPVKQRLEMPVATQKTDSGLTPGLLKDLHKQLANKKTTSKEELQERWQGLCLPLEQLDTLLVLGNFSDHIDWMHFLALGCSALAESITSAMKYACEILTENEEDGVARIQFDTFVGLYTYLAHIDGEIPQEQIDSFLSRLQETATRQNNMIQVDNFYNLMK</sequence>
<protein>
    <recommendedName>
        <fullName evidence="6">Ropporin-1-like protein</fullName>
    </recommendedName>
</protein>
<evidence type="ECO:0000256" key="5">
    <source>
        <dbReference type="ARBA" id="ARBA00035651"/>
    </source>
</evidence>
<dbReference type="CDD" id="cd23019">
    <property type="entry name" value="DD_ROP"/>
    <property type="match status" value="1"/>
</dbReference>
<evidence type="ECO:0000256" key="4">
    <source>
        <dbReference type="ARBA" id="ARBA00023273"/>
    </source>
</evidence>
<dbReference type="PANTHER" id="PTHR14952">
    <property type="entry name" value="ROPPORIN-1-LIKE PROTEIN"/>
    <property type="match status" value="1"/>
</dbReference>
<name>A0ABD0XFY8_UMBPY</name>
<evidence type="ECO:0000313" key="8">
    <source>
        <dbReference type="Proteomes" id="UP001557470"/>
    </source>
</evidence>
<evidence type="ECO:0000256" key="6">
    <source>
        <dbReference type="ARBA" id="ARBA00040933"/>
    </source>
</evidence>
<accession>A0ABD0XFY8</accession>
<dbReference type="Proteomes" id="UP001557470">
    <property type="component" value="Unassembled WGS sequence"/>
</dbReference>
<keyword evidence="4" id="KW-0966">Cell projection</keyword>
<proteinExistence type="inferred from homology"/>
<keyword evidence="8" id="KW-1185">Reference proteome</keyword>
<dbReference type="PANTHER" id="PTHR14952:SF14">
    <property type="entry name" value="ROPPORIN-1-LIKE PROTEIN"/>
    <property type="match status" value="1"/>
</dbReference>
<dbReference type="EMBL" id="JAGEUA010000002">
    <property type="protein sequence ID" value="KAL1006617.1"/>
    <property type="molecule type" value="Genomic_DNA"/>
</dbReference>
<evidence type="ECO:0000256" key="2">
    <source>
        <dbReference type="ARBA" id="ARBA00022846"/>
    </source>
</evidence>
<evidence type="ECO:0000313" key="7">
    <source>
        <dbReference type="EMBL" id="KAL1006617.1"/>
    </source>
</evidence>
<keyword evidence="3" id="KW-0969">Cilium</keyword>
<comment type="caution">
    <text evidence="7">The sequence shown here is derived from an EMBL/GenBank/DDBJ whole genome shotgun (WGS) entry which is preliminary data.</text>
</comment>
<dbReference type="GO" id="GO:0031514">
    <property type="term" value="C:motile cilium"/>
    <property type="evidence" value="ECO:0007669"/>
    <property type="project" value="UniProtKB-SubCell"/>
</dbReference>
<evidence type="ECO:0000256" key="1">
    <source>
        <dbReference type="ARBA" id="ARBA00004230"/>
    </source>
</evidence>
<evidence type="ECO:0000256" key="3">
    <source>
        <dbReference type="ARBA" id="ARBA00023069"/>
    </source>
</evidence>
<organism evidence="7 8">
    <name type="scientific">Umbra pygmaea</name>
    <name type="common">Eastern mudminnow</name>
    <dbReference type="NCBI Taxonomy" id="75934"/>
    <lineage>
        <taxon>Eukaryota</taxon>
        <taxon>Metazoa</taxon>
        <taxon>Chordata</taxon>
        <taxon>Craniata</taxon>
        <taxon>Vertebrata</taxon>
        <taxon>Euteleostomi</taxon>
        <taxon>Actinopterygii</taxon>
        <taxon>Neopterygii</taxon>
        <taxon>Teleostei</taxon>
        <taxon>Protacanthopterygii</taxon>
        <taxon>Esociformes</taxon>
        <taxon>Umbridae</taxon>
        <taxon>Umbra</taxon>
    </lineage>
</organism>
<comment type="subcellular location">
    <subcellularLocation>
        <location evidence="1">Cell projection</location>
        <location evidence="1">Cilium</location>
        <location evidence="1">Flagellum</location>
    </subcellularLocation>
</comment>
<dbReference type="AlphaFoldDB" id="A0ABD0XFY8"/>
<comment type="similarity">
    <text evidence="5">Belongs to the ropporin family.</text>
</comment>
<dbReference type="InterPro" id="IPR047844">
    <property type="entry name" value="ROP_DD"/>
</dbReference>
<dbReference type="Gene3D" id="1.20.890.10">
    <property type="entry name" value="cAMP-dependent protein kinase regulatory subunit, dimerization-anchoring domain"/>
    <property type="match status" value="1"/>
</dbReference>
<keyword evidence="2" id="KW-0282">Flagellum</keyword>